<dbReference type="GO" id="GO:0008528">
    <property type="term" value="F:G protein-coupled peptide receptor activity"/>
    <property type="evidence" value="ECO:0007669"/>
    <property type="project" value="TreeGrafter"/>
</dbReference>
<evidence type="ECO:0000256" key="4">
    <source>
        <dbReference type="ARBA" id="ARBA00022614"/>
    </source>
</evidence>
<name>A0A0A9WQ15_LYGHE</name>
<feature type="transmembrane region" description="Helical" evidence="12">
    <location>
        <begin position="571"/>
        <end position="595"/>
    </location>
</feature>
<dbReference type="GO" id="GO:0016500">
    <property type="term" value="F:protein-hormone receptor activity"/>
    <property type="evidence" value="ECO:0007669"/>
    <property type="project" value="InterPro"/>
</dbReference>
<protein>
    <submittedName>
        <fullName evidence="14">Thyrotropin receptor</fullName>
    </submittedName>
</protein>
<evidence type="ECO:0000256" key="1">
    <source>
        <dbReference type="ARBA" id="ARBA00004651"/>
    </source>
</evidence>
<dbReference type="InterPro" id="IPR032675">
    <property type="entry name" value="LRR_dom_sf"/>
</dbReference>
<dbReference type="InterPro" id="IPR017452">
    <property type="entry name" value="GPCR_Rhodpsn_7TM"/>
</dbReference>
<dbReference type="EMBL" id="GDHC01008203">
    <property type="protein sequence ID" value="JAQ10426.1"/>
    <property type="molecule type" value="Transcribed_RNA"/>
</dbReference>
<keyword evidence="10 14" id="KW-0675">Receptor</keyword>
<keyword evidence="8" id="KW-0297">G-protein coupled receptor</keyword>
<dbReference type="PRINTS" id="PR00373">
    <property type="entry name" value="GLYCHORMONER"/>
</dbReference>
<dbReference type="PANTHER" id="PTHR24372:SF74">
    <property type="entry name" value="LP13728P"/>
    <property type="match status" value="1"/>
</dbReference>
<evidence type="ECO:0000313" key="16">
    <source>
        <dbReference type="EMBL" id="JAQ10426.1"/>
    </source>
</evidence>
<dbReference type="Gene3D" id="3.80.10.10">
    <property type="entry name" value="Ribonuclease Inhibitor"/>
    <property type="match status" value="1"/>
</dbReference>
<feature type="transmembrane region" description="Helical" evidence="12">
    <location>
        <begin position="616"/>
        <end position="639"/>
    </location>
</feature>
<dbReference type="GO" id="GO:0007189">
    <property type="term" value="P:adenylate cyclase-activating G protein-coupled receptor signaling pathway"/>
    <property type="evidence" value="ECO:0007669"/>
    <property type="project" value="TreeGrafter"/>
</dbReference>
<reference evidence="16" key="4">
    <citation type="journal article" date="2016" name="Gigascience">
        <title>De novo construction of an expanded transcriptome assembly for the western tarnished plant bug, Lygus hesperus.</title>
        <authorList>
            <person name="Tassone E.E."/>
            <person name="Geib S.M."/>
            <person name="Hall B."/>
            <person name="Fabrick J.A."/>
            <person name="Brent C.S."/>
            <person name="Hull J.J."/>
        </authorList>
    </citation>
    <scope>NUCLEOTIDE SEQUENCE</scope>
</reference>
<evidence type="ECO:0000256" key="5">
    <source>
        <dbReference type="ARBA" id="ARBA00022692"/>
    </source>
</evidence>
<keyword evidence="6" id="KW-0677">Repeat</keyword>
<keyword evidence="7 12" id="KW-1133">Transmembrane helix</keyword>
<dbReference type="AlphaFoldDB" id="A0A0A9WQ15"/>
<dbReference type="Pfam" id="PF00001">
    <property type="entry name" value="7tm_1"/>
    <property type="match status" value="1"/>
</dbReference>
<sequence>MDQSNCEYDSTEWWSNLVQCSMIDELTMDQTFKRILYVKLLVWIFGVLWTTALASDRDSCKCTIIDARKSCYCTGNFTTFPPIPMEEIERLYMSRGRLRGINGSSLSHFGTYLRELSVTHMPEFTFIDHRALEDLPMLKYMRISHTGMSRMPTLKGLGRAEPLNIICLEYNKIQDIQASGVRSVELLLGYNDIKIVKGWVFNGSEIHKLSLRGNQFLSHLSYHSFSGIKKLKELDLSDTSVSCLPPSGLRELEVLKMTNSAVLQTVSTIYDMERLQRAWRSLAAHCCAFQQSCITNTILDKEGRAETTVPLTVAFQQSTNSERSTFAKNRPISVGVLDDNSNGTTIGPPIDVCEYHVHMRGTSYPTVPPTSQWDVQQMCNCISERNPVDCWPKLDVLDNCEDLITSTWVKGSVWVVLLIALIGNVLVLIIVTLSRSEKTVARFLTGNLAFADLCMAVYLFLVATMDAISSKAYYNYAYLWQQGVGCKVAGFLTIFSCQLSFFTLSLLTVERWFSIKRALYSNLLDTKITTMIMTCGWFYSLLMATLPLLGVSSYSSASICLPMEIHDFPSLIYICVLLGSGGVAFLLMCFCYTQIYLSLRQETRHPKGGRSVARKIFILVATNFFCWSPIAFFALAAVTGHPLISITKSKALLLFIYPINSCANPYLYVIMTKQFKKDLIMLLARYGLCTHIAEQYRMNYSRPMSHETYQTTVNSTRSFVV</sequence>
<keyword evidence="3" id="KW-1003">Cell membrane</keyword>
<keyword evidence="4" id="KW-0433">Leucine-rich repeat</keyword>
<feature type="transmembrane region" description="Helical" evidence="12">
    <location>
        <begin position="651"/>
        <end position="671"/>
    </location>
</feature>
<dbReference type="PANTHER" id="PTHR24372">
    <property type="entry name" value="GLYCOPROTEIN HORMONE RECEPTOR"/>
    <property type="match status" value="1"/>
</dbReference>
<reference evidence="14" key="2">
    <citation type="submission" date="2014-07" db="EMBL/GenBank/DDBJ databases">
        <authorList>
            <person name="Hull J."/>
        </authorList>
    </citation>
    <scope>NUCLEOTIDE SEQUENCE</scope>
</reference>
<proteinExistence type="inferred from homology"/>
<evidence type="ECO:0000256" key="11">
    <source>
        <dbReference type="ARBA" id="ARBA00023224"/>
    </source>
</evidence>
<dbReference type="InterPro" id="IPR002131">
    <property type="entry name" value="Gphrmn_rcpt_fam"/>
</dbReference>
<evidence type="ECO:0000256" key="9">
    <source>
        <dbReference type="ARBA" id="ARBA00023136"/>
    </source>
</evidence>
<keyword evidence="9 12" id="KW-0472">Membrane</keyword>
<dbReference type="PRINTS" id="PR00237">
    <property type="entry name" value="GPCRRHODOPSN"/>
</dbReference>
<comment type="similarity">
    <text evidence="2">Belongs to the G-protein coupled receptor 1 family.</text>
</comment>
<evidence type="ECO:0000256" key="6">
    <source>
        <dbReference type="ARBA" id="ARBA00022737"/>
    </source>
</evidence>
<evidence type="ECO:0000256" key="12">
    <source>
        <dbReference type="SAM" id="Phobius"/>
    </source>
</evidence>
<keyword evidence="5 12" id="KW-0812">Transmembrane</keyword>
<feature type="domain" description="G-protein coupled receptors family 1 profile" evidence="13">
    <location>
        <begin position="423"/>
        <end position="668"/>
    </location>
</feature>
<dbReference type="InterPro" id="IPR000276">
    <property type="entry name" value="GPCR_Rhodpsn"/>
</dbReference>
<feature type="transmembrane region" description="Helical" evidence="12">
    <location>
        <begin position="36"/>
        <end position="54"/>
    </location>
</feature>
<dbReference type="Gene3D" id="1.20.1070.10">
    <property type="entry name" value="Rhodopsin 7-helix transmembrane proteins"/>
    <property type="match status" value="1"/>
</dbReference>
<evidence type="ECO:0000256" key="2">
    <source>
        <dbReference type="ARBA" id="ARBA00010663"/>
    </source>
</evidence>
<dbReference type="PROSITE" id="PS50262">
    <property type="entry name" value="G_PROTEIN_RECEP_F1_2"/>
    <property type="match status" value="1"/>
</dbReference>
<evidence type="ECO:0000256" key="8">
    <source>
        <dbReference type="ARBA" id="ARBA00023040"/>
    </source>
</evidence>
<gene>
    <name evidence="14" type="primary">TSHR_1</name>
    <name evidence="16" type="synonym">TSHR</name>
    <name evidence="14" type="ORF">CM83_14975</name>
    <name evidence="16" type="ORF">g.9903</name>
</gene>
<dbReference type="GO" id="GO:0009755">
    <property type="term" value="P:hormone-mediated signaling pathway"/>
    <property type="evidence" value="ECO:0007669"/>
    <property type="project" value="TreeGrafter"/>
</dbReference>
<reference evidence="14" key="1">
    <citation type="journal article" date="2014" name="PLoS ONE">
        <title>Transcriptome-Based Identification of ABC Transporters in the Western Tarnished Plant Bug Lygus hesperus.</title>
        <authorList>
            <person name="Hull J.J."/>
            <person name="Chaney K."/>
            <person name="Geib S.M."/>
            <person name="Fabrick J.A."/>
            <person name="Brent C.S."/>
            <person name="Walsh D."/>
            <person name="Lavine L.C."/>
        </authorList>
    </citation>
    <scope>NUCLEOTIDE SEQUENCE</scope>
</reference>
<accession>A0A0A9WQ15</accession>
<dbReference type="EMBL" id="GBHO01036659">
    <property type="protein sequence ID" value="JAG06945.1"/>
    <property type="molecule type" value="Transcribed_RNA"/>
</dbReference>
<evidence type="ECO:0000313" key="15">
    <source>
        <dbReference type="EMBL" id="JAG59935.1"/>
    </source>
</evidence>
<evidence type="ECO:0000256" key="10">
    <source>
        <dbReference type="ARBA" id="ARBA00023170"/>
    </source>
</evidence>
<evidence type="ECO:0000256" key="7">
    <source>
        <dbReference type="ARBA" id="ARBA00022989"/>
    </source>
</evidence>
<dbReference type="GO" id="GO:0005886">
    <property type="term" value="C:plasma membrane"/>
    <property type="evidence" value="ECO:0007669"/>
    <property type="project" value="UniProtKB-SubCell"/>
</dbReference>
<dbReference type="EMBL" id="GBRD01005886">
    <property type="protein sequence ID" value="JAG59935.1"/>
    <property type="molecule type" value="Transcribed_RNA"/>
</dbReference>
<evidence type="ECO:0000256" key="3">
    <source>
        <dbReference type="ARBA" id="ARBA00022475"/>
    </source>
</evidence>
<dbReference type="SUPFAM" id="SSF81321">
    <property type="entry name" value="Family A G protein-coupled receptor-like"/>
    <property type="match status" value="1"/>
</dbReference>
<evidence type="ECO:0000313" key="14">
    <source>
        <dbReference type="EMBL" id="JAG06945.1"/>
    </source>
</evidence>
<comment type="subcellular location">
    <subcellularLocation>
        <location evidence="1">Cell membrane</location>
        <topology evidence="1">Multi-pass membrane protein</topology>
    </subcellularLocation>
</comment>
<reference evidence="15" key="3">
    <citation type="submission" date="2014-09" db="EMBL/GenBank/DDBJ databases">
        <authorList>
            <person name="Magalhaes I.L.F."/>
            <person name="Oliveira U."/>
            <person name="Santos F.R."/>
            <person name="Vidigal T.H.D.A."/>
            <person name="Brescovit A.D."/>
            <person name="Santos A.J."/>
        </authorList>
    </citation>
    <scope>NUCLEOTIDE SEQUENCE</scope>
</reference>
<feature type="transmembrane region" description="Helical" evidence="12">
    <location>
        <begin position="530"/>
        <end position="551"/>
    </location>
</feature>
<evidence type="ECO:0000259" key="13">
    <source>
        <dbReference type="PROSITE" id="PS50262"/>
    </source>
</evidence>
<feature type="transmembrane region" description="Helical" evidence="12">
    <location>
        <begin position="413"/>
        <end position="433"/>
    </location>
</feature>
<organism evidence="14">
    <name type="scientific">Lygus hesperus</name>
    <name type="common">Western plant bug</name>
    <dbReference type="NCBI Taxonomy" id="30085"/>
    <lineage>
        <taxon>Eukaryota</taxon>
        <taxon>Metazoa</taxon>
        <taxon>Ecdysozoa</taxon>
        <taxon>Arthropoda</taxon>
        <taxon>Hexapoda</taxon>
        <taxon>Insecta</taxon>
        <taxon>Pterygota</taxon>
        <taxon>Neoptera</taxon>
        <taxon>Paraneoptera</taxon>
        <taxon>Hemiptera</taxon>
        <taxon>Heteroptera</taxon>
        <taxon>Panheteroptera</taxon>
        <taxon>Cimicomorpha</taxon>
        <taxon>Miridae</taxon>
        <taxon>Mirini</taxon>
        <taxon>Lygus</taxon>
    </lineage>
</organism>
<dbReference type="PROSITE" id="PS00237">
    <property type="entry name" value="G_PROTEIN_RECEP_F1_1"/>
    <property type="match status" value="1"/>
</dbReference>
<keyword evidence="11" id="KW-0807">Transducer</keyword>
<feature type="transmembrane region" description="Helical" evidence="12">
    <location>
        <begin position="488"/>
        <end position="509"/>
    </location>
</feature>
<dbReference type="SUPFAM" id="SSF52058">
    <property type="entry name" value="L domain-like"/>
    <property type="match status" value="1"/>
</dbReference>
<feature type="transmembrane region" description="Helical" evidence="12">
    <location>
        <begin position="445"/>
        <end position="468"/>
    </location>
</feature>